<dbReference type="InterPro" id="IPR000073">
    <property type="entry name" value="AB_hydrolase_1"/>
</dbReference>
<keyword evidence="3" id="KW-1185">Reference proteome</keyword>
<evidence type="ECO:0000259" key="1">
    <source>
        <dbReference type="Pfam" id="PF00561"/>
    </source>
</evidence>
<gene>
    <name evidence="2" type="ORF">GN330_05840</name>
</gene>
<dbReference type="AlphaFoldDB" id="A0A844QCQ0"/>
<proteinExistence type="predicted"/>
<evidence type="ECO:0000313" key="2">
    <source>
        <dbReference type="EMBL" id="MVA96767.1"/>
    </source>
</evidence>
<accession>A0A844QCQ0</accession>
<dbReference type="GO" id="GO:0016787">
    <property type="term" value="F:hydrolase activity"/>
    <property type="evidence" value="ECO:0007669"/>
    <property type="project" value="UniProtKB-KW"/>
</dbReference>
<dbReference type="PRINTS" id="PR00111">
    <property type="entry name" value="ABHYDROLASE"/>
</dbReference>
<dbReference type="InterPro" id="IPR050228">
    <property type="entry name" value="Carboxylesterase_BioH"/>
</dbReference>
<feature type="domain" description="AB hydrolase-1" evidence="1">
    <location>
        <begin position="27"/>
        <end position="261"/>
    </location>
</feature>
<dbReference type="EMBL" id="WPHG01000001">
    <property type="protein sequence ID" value="MVA96767.1"/>
    <property type="molecule type" value="Genomic_DNA"/>
</dbReference>
<dbReference type="SUPFAM" id="SSF53474">
    <property type="entry name" value="alpha/beta-Hydrolases"/>
    <property type="match status" value="1"/>
</dbReference>
<dbReference type="RefSeq" id="WP_156711673.1">
    <property type="nucleotide sequence ID" value="NZ_WPHG01000001.1"/>
</dbReference>
<comment type="caution">
    <text evidence="2">The sequence shown here is derived from an EMBL/GenBank/DDBJ whole genome shotgun (WGS) entry which is preliminary data.</text>
</comment>
<dbReference type="InterPro" id="IPR029058">
    <property type="entry name" value="AB_hydrolase_fold"/>
</dbReference>
<sequence length="279" mass="30478">MTSPRSTYVAAGGHELHVSEWGDPGRPALVMWHGLARTGRDFDEAAEALSDSYFVLCPDTLGRGLSSWSRPGGADYSYKSFGETALAMLDHYQIDRLRWVGTSMGGLIGVTLAAGALKERMSHLVINDIGPDIPQAGSGRIVSYVGNPPVYDTVGELEAWLRTNYAPFGRNTDAFWRRMADTSMRRTDDGKVTVHYDPAIVTQFTLHKGDLDVWDKYDAVTAKTLLLRGEASDVLSPEVAETMTRRGPAPELVTFADCGHAPTLASEREIALLRDFLAG</sequence>
<protein>
    <submittedName>
        <fullName evidence="2">Alpha/beta fold hydrolase</fullName>
    </submittedName>
</protein>
<keyword evidence="2" id="KW-0378">Hydrolase</keyword>
<evidence type="ECO:0000313" key="3">
    <source>
        <dbReference type="Proteomes" id="UP000463224"/>
    </source>
</evidence>
<dbReference type="PANTHER" id="PTHR43194:SF2">
    <property type="entry name" value="PEROXISOMAL MEMBRANE PROTEIN LPX1"/>
    <property type="match status" value="1"/>
</dbReference>
<dbReference type="PANTHER" id="PTHR43194">
    <property type="entry name" value="HYDROLASE ALPHA/BETA FOLD FAMILY"/>
    <property type="match status" value="1"/>
</dbReference>
<organism evidence="2 3">
    <name type="scientific">Nitratireductor arenosus</name>
    <dbReference type="NCBI Taxonomy" id="2682096"/>
    <lineage>
        <taxon>Bacteria</taxon>
        <taxon>Pseudomonadati</taxon>
        <taxon>Pseudomonadota</taxon>
        <taxon>Alphaproteobacteria</taxon>
        <taxon>Hyphomicrobiales</taxon>
        <taxon>Phyllobacteriaceae</taxon>
        <taxon>Nitratireductor</taxon>
    </lineage>
</organism>
<reference evidence="2 3" key="1">
    <citation type="submission" date="2019-12" db="EMBL/GenBank/DDBJ databases">
        <title>Nitratireductor arenosus sp. nov., Isolated from sea sand, Jeju island, South Korea.</title>
        <authorList>
            <person name="Kim W."/>
        </authorList>
    </citation>
    <scope>NUCLEOTIDE SEQUENCE [LARGE SCALE GENOMIC DNA]</scope>
    <source>
        <strain evidence="2 3">CAU 1489</strain>
    </source>
</reference>
<dbReference type="Proteomes" id="UP000463224">
    <property type="component" value="Unassembled WGS sequence"/>
</dbReference>
<name>A0A844QCQ0_9HYPH</name>
<dbReference type="Pfam" id="PF00561">
    <property type="entry name" value="Abhydrolase_1"/>
    <property type="match status" value="1"/>
</dbReference>
<dbReference type="Gene3D" id="3.40.50.1820">
    <property type="entry name" value="alpha/beta hydrolase"/>
    <property type="match status" value="1"/>
</dbReference>